<dbReference type="CDD" id="cd00403">
    <property type="entry name" value="Ribosomal_L1"/>
    <property type="match status" value="1"/>
</dbReference>
<keyword evidence="6" id="KW-1185">Reference proteome</keyword>
<dbReference type="PANTHER" id="PTHR22839:SF0">
    <property type="entry name" value="THO COMPLEX SUBUNIT 3"/>
    <property type="match status" value="1"/>
</dbReference>
<dbReference type="InterPro" id="IPR020472">
    <property type="entry name" value="WD40_PAC1"/>
</dbReference>
<dbReference type="InterPro" id="IPR019775">
    <property type="entry name" value="WD40_repeat_CS"/>
</dbReference>
<organism evidence="5 6">
    <name type="scientific">Diversispora eburnea</name>
    <dbReference type="NCBI Taxonomy" id="1213867"/>
    <lineage>
        <taxon>Eukaryota</taxon>
        <taxon>Fungi</taxon>
        <taxon>Fungi incertae sedis</taxon>
        <taxon>Mucoromycota</taxon>
        <taxon>Glomeromycotina</taxon>
        <taxon>Glomeromycetes</taxon>
        <taxon>Diversisporales</taxon>
        <taxon>Diversisporaceae</taxon>
        <taxon>Diversispora</taxon>
    </lineage>
</organism>
<evidence type="ECO:0000256" key="2">
    <source>
        <dbReference type="ARBA" id="ARBA00022737"/>
    </source>
</evidence>
<evidence type="ECO:0000256" key="1">
    <source>
        <dbReference type="ARBA" id="ARBA00022574"/>
    </source>
</evidence>
<evidence type="ECO:0000313" key="6">
    <source>
        <dbReference type="Proteomes" id="UP000789706"/>
    </source>
</evidence>
<feature type="repeat" description="WD" evidence="4">
    <location>
        <begin position="290"/>
        <end position="331"/>
    </location>
</feature>
<dbReference type="PROSITE" id="PS50294">
    <property type="entry name" value="WD_REPEATS_REGION"/>
    <property type="match status" value="3"/>
</dbReference>
<dbReference type="Proteomes" id="UP000789706">
    <property type="component" value="Unassembled WGS sequence"/>
</dbReference>
<dbReference type="Gene3D" id="3.40.50.790">
    <property type="match status" value="1"/>
</dbReference>
<feature type="repeat" description="WD" evidence="4">
    <location>
        <begin position="334"/>
        <end position="376"/>
    </location>
</feature>
<dbReference type="PROSITE" id="PS50082">
    <property type="entry name" value="WD_REPEATS_2"/>
    <property type="match status" value="3"/>
</dbReference>
<evidence type="ECO:0000256" key="4">
    <source>
        <dbReference type="PROSITE-ProRule" id="PRU00221"/>
    </source>
</evidence>
<keyword evidence="1 4" id="KW-0853">WD repeat</keyword>
<dbReference type="PANTHER" id="PTHR22839">
    <property type="entry name" value="THO COMPLEX SUBUNIT 3 THO3"/>
    <property type="match status" value="1"/>
</dbReference>
<comment type="similarity">
    <text evidence="3">Belongs to the THOC3 family.</text>
</comment>
<dbReference type="Gene3D" id="2.130.10.10">
    <property type="entry name" value="YVTN repeat-like/Quinoprotein amine dehydrogenase"/>
    <property type="match status" value="2"/>
</dbReference>
<accession>A0A9N9G4L9</accession>
<dbReference type="CDD" id="cd00200">
    <property type="entry name" value="WD40"/>
    <property type="match status" value="1"/>
</dbReference>
<evidence type="ECO:0000313" key="5">
    <source>
        <dbReference type="EMBL" id="CAG8581159.1"/>
    </source>
</evidence>
<dbReference type="InterPro" id="IPR040132">
    <property type="entry name" value="Tex1/THOC3"/>
</dbReference>
<dbReference type="Pfam" id="PF00687">
    <property type="entry name" value="Ribosomal_L1"/>
    <property type="match status" value="1"/>
</dbReference>
<dbReference type="AlphaFoldDB" id="A0A9N9G4L9"/>
<dbReference type="InterPro" id="IPR001680">
    <property type="entry name" value="WD40_rpt"/>
</dbReference>
<protein>
    <submittedName>
        <fullName evidence="5">10640_t:CDS:1</fullName>
    </submittedName>
</protein>
<dbReference type="Pfam" id="PF00400">
    <property type="entry name" value="WD40"/>
    <property type="match status" value="4"/>
</dbReference>
<dbReference type="PRINTS" id="PR00320">
    <property type="entry name" value="GPROTEINBRPT"/>
</dbReference>
<dbReference type="GO" id="GO:0006406">
    <property type="term" value="P:mRNA export from nucleus"/>
    <property type="evidence" value="ECO:0007669"/>
    <property type="project" value="InterPro"/>
</dbReference>
<keyword evidence="2" id="KW-0677">Repeat</keyword>
<dbReference type="SUPFAM" id="SSF56808">
    <property type="entry name" value="Ribosomal protein L1"/>
    <property type="match status" value="1"/>
</dbReference>
<feature type="repeat" description="WD" evidence="4">
    <location>
        <begin position="419"/>
        <end position="460"/>
    </location>
</feature>
<dbReference type="EMBL" id="CAJVPK010001304">
    <property type="protein sequence ID" value="CAG8581159.1"/>
    <property type="molecule type" value="Genomic_DNA"/>
</dbReference>
<evidence type="ECO:0000256" key="3">
    <source>
        <dbReference type="ARBA" id="ARBA00046343"/>
    </source>
</evidence>
<dbReference type="PROSITE" id="PS00678">
    <property type="entry name" value="WD_REPEATS_1"/>
    <property type="match status" value="2"/>
</dbReference>
<proteinExistence type="inferred from homology"/>
<comment type="caution">
    <text evidence="5">The sequence shown here is derived from an EMBL/GenBank/DDBJ whole genome shotgun (WGS) entry which is preliminary data.</text>
</comment>
<dbReference type="InterPro" id="IPR015943">
    <property type="entry name" value="WD40/YVTN_repeat-like_dom_sf"/>
</dbReference>
<dbReference type="InterPro" id="IPR023674">
    <property type="entry name" value="Ribosomal_uL1-like"/>
</dbReference>
<dbReference type="OrthoDB" id="340259at2759"/>
<sequence length="547" mass="61861">MGEIPTLNRELAVTLLLKYVSKQTEKNEKEELITDSTQFVWLIVSTHKFSDKNKAKPISIPLKHPLYNSSTEICLITKDPQKDFKELVINQGVIGVSKLRKKYQPYEAKRLLCDSYDLFLTDDRVINYLPKLLGKNFFEKKKQPIPINLKDPKNFKKEILKACTTDMTALQILENIEMGVSKIVNQISKKWMNIQSLNIKTNTSTSLPIFNALPHYIKSILSAKKKQHDKKGTGDKSLKDAKNNIKVKKLKEKKSSVFYKSFLTLMAPVTQSSSVSSKRTSVRKPVPRGPTAEETTVRTVAWNCDGRRLASGSVDKTVRLWEADQEDIKYSVKLLGHEESVDQLCWSPLSPNELATASTDRTVRFWDTRDSKRCTHIVSTDGENINISWSWNGEMIAVGDKVCAIKMLEWPSLSQVQVLKGHTANCYCLDFDPKQRYVATGGADATVTLWDIENGVCLRTFRGLEFPVRTISFSFDGVYLASASEDEYIHVSDVEKGGKPVFKIRTQAATNSVAWHPKGYLLAFAGDAEVDKQYIGLHVFGFNDERI</sequence>
<dbReference type="InterPro" id="IPR036322">
    <property type="entry name" value="WD40_repeat_dom_sf"/>
</dbReference>
<dbReference type="SMART" id="SM00320">
    <property type="entry name" value="WD40"/>
    <property type="match status" value="5"/>
</dbReference>
<dbReference type="SUPFAM" id="SSF50978">
    <property type="entry name" value="WD40 repeat-like"/>
    <property type="match status" value="1"/>
</dbReference>
<dbReference type="InterPro" id="IPR016095">
    <property type="entry name" value="Ribosomal_uL1_3-a/b-sand"/>
</dbReference>
<gene>
    <name evidence="5" type="ORF">DEBURN_LOCUS8578</name>
</gene>
<dbReference type="GO" id="GO:0000445">
    <property type="term" value="C:THO complex part of transcription export complex"/>
    <property type="evidence" value="ECO:0007669"/>
    <property type="project" value="TreeGrafter"/>
</dbReference>
<dbReference type="InterPro" id="IPR028364">
    <property type="entry name" value="Ribosomal_uL1/biogenesis"/>
</dbReference>
<name>A0A9N9G4L9_9GLOM</name>
<reference evidence="5" key="1">
    <citation type="submission" date="2021-06" db="EMBL/GenBank/DDBJ databases">
        <authorList>
            <person name="Kallberg Y."/>
            <person name="Tangrot J."/>
            <person name="Rosling A."/>
        </authorList>
    </citation>
    <scope>NUCLEOTIDE SEQUENCE</scope>
    <source>
        <strain evidence="5">AZ414A</strain>
    </source>
</reference>